<reference evidence="7 8" key="1">
    <citation type="journal article" date="2019" name="Int. J. Syst. Evol. Microbiol.">
        <title>The Global Catalogue of Microorganisms (GCM) 10K type strain sequencing project: providing services to taxonomists for standard genome sequencing and annotation.</title>
        <authorList>
            <consortium name="The Broad Institute Genomics Platform"/>
            <consortium name="The Broad Institute Genome Sequencing Center for Infectious Disease"/>
            <person name="Wu L."/>
            <person name="Ma J."/>
        </authorList>
    </citation>
    <scope>NUCLEOTIDE SEQUENCE [LARGE SCALE GENOMIC DNA]</scope>
    <source>
        <strain evidence="7 8">JCM 13004</strain>
    </source>
</reference>
<organism evidence="7 8">
    <name type="scientific">Kitasatospora nipponensis</name>
    <dbReference type="NCBI Taxonomy" id="258049"/>
    <lineage>
        <taxon>Bacteria</taxon>
        <taxon>Bacillati</taxon>
        <taxon>Actinomycetota</taxon>
        <taxon>Actinomycetes</taxon>
        <taxon>Kitasatosporales</taxon>
        <taxon>Streptomycetaceae</taxon>
        <taxon>Kitasatospora</taxon>
    </lineage>
</organism>
<feature type="transmembrane region" description="Helical" evidence="5">
    <location>
        <begin position="216"/>
        <end position="239"/>
    </location>
</feature>
<protein>
    <recommendedName>
        <fullName evidence="6">Ferric oxidoreductase domain-containing protein</fullName>
    </recommendedName>
</protein>
<evidence type="ECO:0000256" key="5">
    <source>
        <dbReference type="SAM" id="Phobius"/>
    </source>
</evidence>
<feature type="transmembrane region" description="Helical" evidence="5">
    <location>
        <begin position="119"/>
        <end position="140"/>
    </location>
</feature>
<feature type="transmembrane region" description="Helical" evidence="5">
    <location>
        <begin position="28"/>
        <end position="50"/>
    </location>
</feature>
<accession>A0ABN1VTN9</accession>
<evidence type="ECO:0000259" key="6">
    <source>
        <dbReference type="Pfam" id="PF01794"/>
    </source>
</evidence>
<evidence type="ECO:0000256" key="2">
    <source>
        <dbReference type="ARBA" id="ARBA00022692"/>
    </source>
</evidence>
<evidence type="ECO:0000256" key="3">
    <source>
        <dbReference type="ARBA" id="ARBA00022989"/>
    </source>
</evidence>
<dbReference type="EMBL" id="BAAALF010000008">
    <property type="protein sequence ID" value="GAA1220748.1"/>
    <property type="molecule type" value="Genomic_DNA"/>
</dbReference>
<feature type="transmembrane region" description="Helical" evidence="5">
    <location>
        <begin position="76"/>
        <end position="98"/>
    </location>
</feature>
<feature type="transmembrane region" description="Helical" evidence="5">
    <location>
        <begin position="191"/>
        <end position="210"/>
    </location>
</feature>
<keyword evidence="4 5" id="KW-0472">Membrane</keyword>
<gene>
    <name evidence="7" type="ORF">GCM10009665_08580</name>
</gene>
<dbReference type="InterPro" id="IPR013130">
    <property type="entry name" value="Fe3_Rdtase_TM_dom"/>
</dbReference>
<dbReference type="Proteomes" id="UP001500037">
    <property type="component" value="Unassembled WGS sequence"/>
</dbReference>
<dbReference type="Pfam" id="PF01794">
    <property type="entry name" value="Ferric_reduct"/>
    <property type="match status" value="1"/>
</dbReference>
<evidence type="ECO:0000256" key="1">
    <source>
        <dbReference type="ARBA" id="ARBA00004141"/>
    </source>
</evidence>
<keyword evidence="8" id="KW-1185">Reference proteome</keyword>
<evidence type="ECO:0000256" key="4">
    <source>
        <dbReference type="ARBA" id="ARBA00023136"/>
    </source>
</evidence>
<name>A0ABN1VTN9_9ACTN</name>
<feature type="transmembrane region" description="Helical" evidence="5">
    <location>
        <begin position="160"/>
        <end position="179"/>
    </location>
</feature>
<comment type="caution">
    <text evidence="7">The sequence shown here is derived from an EMBL/GenBank/DDBJ whole genome shotgun (WGS) entry which is preliminary data.</text>
</comment>
<proteinExistence type="predicted"/>
<dbReference type="RefSeq" id="WP_344439330.1">
    <property type="nucleotide sequence ID" value="NZ_BAAALF010000008.1"/>
</dbReference>
<keyword evidence="2 5" id="KW-0812">Transmembrane</keyword>
<evidence type="ECO:0000313" key="7">
    <source>
        <dbReference type="EMBL" id="GAA1220748.1"/>
    </source>
</evidence>
<sequence>MTQMSGTLPPVDVEGILSSGLRARFGRALPLLAVVLLVVVTSLLATQPAVAAPPIPGSPLDAYDKQIPYDMGVHKIARLAAIISYTLMVATVVLGIVLRMRYFQRHVNRSTVYGAHLTTALSALIFGALHGLTFAYQPVWELGTADLLIPFTGGLQRVPVGLGVLGTELAVAVGCSLWLQQRLGYRRWLKSHQLGYVAFGLIWLHVFTVHPEPRHVNLVAIGIAAGFLSCLLAFLIRVLPSRSRLDQRSFPQ</sequence>
<evidence type="ECO:0000313" key="8">
    <source>
        <dbReference type="Proteomes" id="UP001500037"/>
    </source>
</evidence>
<comment type="subcellular location">
    <subcellularLocation>
        <location evidence="1">Membrane</location>
        <topology evidence="1">Multi-pass membrane protein</topology>
    </subcellularLocation>
</comment>
<keyword evidence="3 5" id="KW-1133">Transmembrane helix</keyword>
<feature type="domain" description="Ferric oxidoreductase" evidence="6">
    <location>
        <begin position="81"/>
        <end position="201"/>
    </location>
</feature>